<dbReference type="EMBL" id="JH712107">
    <property type="protein sequence ID" value="EFO18956.1"/>
    <property type="molecule type" value="Genomic_DNA"/>
</dbReference>
<organism evidence="2">
    <name type="scientific">Loa loa</name>
    <name type="common">Eye worm</name>
    <name type="synonym">Filaria loa</name>
    <dbReference type="NCBI Taxonomy" id="7209"/>
    <lineage>
        <taxon>Eukaryota</taxon>
        <taxon>Metazoa</taxon>
        <taxon>Ecdysozoa</taxon>
        <taxon>Nematoda</taxon>
        <taxon>Chromadorea</taxon>
        <taxon>Rhabditida</taxon>
        <taxon>Spirurina</taxon>
        <taxon>Spiruromorpha</taxon>
        <taxon>Filarioidea</taxon>
        <taxon>Onchocercidae</taxon>
        <taxon>Loa</taxon>
    </lineage>
</organism>
<gene>
    <name evidence="2" type="ORF">LOAG_09537</name>
</gene>
<dbReference type="InParanoid" id="A0A1S0TRQ6"/>
<dbReference type="GeneID" id="9946977"/>
<dbReference type="CTD" id="9946977"/>
<evidence type="ECO:0000256" key="1">
    <source>
        <dbReference type="SAM" id="Phobius"/>
    </source>
</evidence>
<dbReference type="RefSeq" id="XP_003145112.1">
    <property type="nucleotide sequence ID" value="XM_003145064.1"/>
</dbReference>
<keyword evidence="1" id="KW-0812">Transmembrane</keyword>
<accession>A0A1S0TRQ6</accession>
<reference evidence="2" key="1">
    <citation type="submission" date="2012-04" db="EMBL/GenBank/DDBJ databases">
        <title>The Genome Sequence of Loa loa.</title>
        <authorList>
            <consortium name="The Broad Institute Genome Sequencing Platform"/>
            <consortium name="Broad Institute Genome Sequencing Center for Infectious Disease"/>
            <person name="Nutman T.B."/>
            <person name="Fink D.L."/>
            <person name="Russ C."/>
            <person name="Young S."/>
            <person name="Zeng Q."/>
            <person name="Gargeya S."/>
            <person name="Alvarado L."/>
            <person name="Berlin A."/>
            <person name="Chapman S.B."/>
            <person name="Chen Z."/>
            <person name="Freedman E."/>
            <person name="Gellesch M."/>
            <person name="Goldberg J."/>
            <person name="Griggs A."/>
            <person name="Gujja S."/>
            <person name="Heilman E.R."/>
            <person name="Heiman D."/>
            <person name="Howarth C."/>
            <person name="Mehta T."/>
            <person name="Neiman D."/>
            <person name="Pearson M."/>
            <person name="Roberts A."/>
            <person name="Saif S."/>
            <person name="Shea T."/>
            <person name="Shenoy N."/>
            <person name="Sisk P."/>
            <person name="Stolte C."/>
            <person name="Sykes S."/>
            <person name="White J."/>
            <person name="Yandava C."/>
            <person name="Haas B."/>
            <person name="Henn M.R."/>
            <person name="Nusbaum C."/>
            <person name="Birren B."/>
        </authorList>
    </citation>
    <scope>NUCLEOTIDE SEQUENCE [LARGE SCALE GENOMIC DNA]</scope>
</reference>
<dbReference type="AlphaFoldDB" id="A0A1S0TRQ6"/>
<keyword evidence="1" id="KW-1133">Transmembrane helix</keyword>
<name>A0A1S0TRQ6_LOALO</name>
<keyword evidence="1" id="KW-0472">Membrane</keyword>
<protein>
    <submittedName>
        <fullName evidence="2">Uncharacterized protein</fullName>
    </submittedName>
</protein>
<feature type="non-terminal residue" evidence="2">
    <location>
        <position position="1"/>
    </location>
</feature>
<dbReference type="KEGG" id="loa:LOAG_09537"/>
<sequence length="111" mass="12442">GLHLPGIKNIRGKKRKETVGDDCENVKGKNKFVLSIFTSTFGSILTFYTLSLGLALHFNAYYPTLSNEKGRENARCVVGPRIAMDDVSRAALFRIDHCRPFRGGHSERMVK</sequence>
<proteinExistence type="predicted"/>
<feature type="transmembrane region" description="Helical" evidence="1">
    <location>
        <begin position="32"/>
        <end position="56"/>
    </location>
</feature>
<evidence type="ECO:0000313" key="2">
    <source>
        <dbReference type="EMBL" id="EFO18956.1"/>
    </source>
</evidence>